<dbReference type="Gene3D" id="3.90.70.10">
    <property type="entry name" value="Cysteine proteinases"/>
    <property type="match status" value="1"/>
</dbReference>
<proteinExistence type="predicted"/>
<dbReference type="RefSeq" id="WP_109430538.1">
    <property type="nucleotide sequence ID" value="NZ_MPDK01000010.1"/>
</dbReference>
<dbReference type="EMBL" id="MPDK01000010">
    <property type="protein sequence ID" value="PWI57605.1"/>
    <property type="molecule type" value="Genomic_DNA"/>
</dbReference>
<comment type="caution">
    <text evidence="2">The sequence shown here is derived from an EMBL/GenBank/DDBJ whole genome shotgun (WGS) entry which is preliminary data.</text>
</comment>
<reference evidence="2 3" key="1">
    <citation type="submission" date="2016-11" db="EMBL/GenBank/DDBJ databases">
        <title>Comparative genomics of Acidibacillus ferroxidans species.</title>
        <authorList>
            <person name="Oliveira G."/>
            <person name="Nunes G."/>
            <person name="Oliveira R."/>
            <person name="Araujo F."/>
            <person name="Salim A."/>
            <person name="Scholte L."/>
            <person name="Morais D."/>
            <person name="Nancucheo I."/>
            <person name="Johnson D.B."/>
            <person name="Grail B."/>
            <person name="Bittencourt J."/>
            <person name="Valadares R."/>
        </authorList>
    </citation>
    <scope>NUCLEOTIDE SEQUENCE [LARGE SCALE GENOMIC DNA]</scope>
    <source>
        <strain evidence="2 3">Y002</strain>
    </source>
</reference>
<dbReference type="Proteomes" id="UP000245380">
    <property type="component" value="Unassembled WGS sequence"/>
</dbReference>
<dbReference type="AlphaFoldDB" id="A0A2U3D8K7"/>
<dbReference type="PANTHER" id="PTHR37806">
    <property type="entry name" value="LMO0724 PROTEIN"/>
    <property type="match status" value="1"/>
</dbReference>
<organism evidence="2 3">
    <name type="scientific">Sulfoacidibacillus thermotolerans</name>
    <name type="common">Acidibacillus sulfuroxidans</name>
    <dbReference type="NCBI Taxonomy" id="1765684"/>
    <lineage>
        <taxon>Bacteria</taxon>
        <taxon>Bacillati</taxon>
        <taxon>Bacillota</taxon>
        <taxon>Bacilli</taxon>
        <taxon>Bacillales</taxon>
        <taxon>Alicyclobacillaceae</taxon>
        <taxon>Sulfoacidibacillus</taxon>
    </lineage>
</organism>
<evidence type="ECO:0000313" key="2">
    <source>
        <dbReference type="EMBL" id="PWI57605.1"/>
    </source>
</evidence>
<gene>
    <name evidence="2" type="ORF">BM613_07345</name>
</gene>
<keyword evidence="3" id="KW-1185">Reference proteome</keyword>
<evidence type="ECO:0000259" key="1">
    <source>
        <dbReference type="Pfam" id="PF13529"/>
    </source>
</evidence>
<name>A0A2U3D8K7_SULT2</name>
<feature type="domain" description="Peptidase C39-like" evidence="1">
    <location>
        <begin position="68"/>
        <end position="230"/>
    </location>
</feature>
<dbReference type="PANTHER" id="PTHR37806:SF1">
    <property type="entry name" value="PEPTIDASE C39-LIKE DOMAIN-CONTAINING PROTEIN"/>
    <property type="match status" value="1"/>
</dbReference>
<protein>
    <recommendedName>
        <fullName evidence="1">Peptidase C39-like domain-containing protein</fullName>
    </recommendedName>
</protein>
<evidence type="ECO:0000313" key="3">
    <source>
        <dbReference type="Proteomes" id="UP000245380"/>
    </source>
</evidence>
<dbReference type="InterPro" id="IPR039564">
    <property type="entry name" value="Peptidase_C39-like"/>
</dbReference>
<accession>A0A2U3D8K7</accession>
<dbReference type="Pfam" id="PF13529">
    <property type="entry name" value="Peptidase_C39_2"/>
    <property type="match status" value="1"/>
</dbReference>
<dbReference type="OrthoDB" id="1164310at2"/>
<sequence length="266" mass="29351">MFHWLKHYVRIQIAVAILSSLFLLIAPLPSKSDHIVANPVYARTKARQLLLQTAPKSPSIKHNILLHAPILGQLPQLENGCEVTSLAMLLQYEHISVSSTTLAKQIARDPTPLVINQNGHIASWGDPNDGFVGSITGRKPGFGVFHHPIALLLARYEPHQALDLTGTNWDTLLQVVKSGRPVIAWTTIYLAPVTNFVTWNSPSGPIHTTLFEHAVLLVGYNDTQVFINNPLTDSFQSVPMAAFRESWIQMGRQAVTIAPQGEPLTK</sequence>